<keyword evidence="1" id="KW-0472">Membrane</keyword>
<keyword evidence="4" id="KW-1185">Reference proteome</keyword>
<evidence type="ECO:0000313" key="4">
    <source>
        <dbReference type="Proteomes" id="UP000215244"/>
    </source>
</evidence>
<dbReference type="PANTHER" id="PTHR28008">
    <property type="entry name" value="DOMAIN PROTEIN, PUTATIVE (AFU_ORTHOLOGUE AFUA_3G10980)-RELATED"/>
    <property type="match status" value="1"/>
</dbReference>
<feature type="transmembrane region" description="Helical" evidence="1">
    <location>
        <begin position="44"/>
        <end position="62"/>
    </location>
</feature>
<dbReference type="Proteomes" id="UP000215244">
    <property type="component" value="Chromosome"/>
</dbReference>
<name>A0A223V2I9_9FLAO</name>
<dbReference type="Pfam" id="PF04892">
    <property type="entry name" value="VanZ"/>
    <property type="match status" value="1"/>
</dbReference>
<keyword evidence="1" id="KW-0812">Transmembrane</keyword>
<dbReference type="InterPro" id="IPR006976">
    <property type="entry name" value="VanZ-like"/>
</dbReference>
<organism evidence="3 4">
    <name type="scientific">Maribacter cobaltidurans</name>
    <dbReference type="NCBI Taxonomy" id="1178778"/>
    <lineage>
        <taxon>Bacteria</taxon>
        <taxon>Pseudomonadati</taxon>
        <taxon>Bacteroidota</taxon>
        <taxon>Flavobacteriia</taxon>
        <taxon>Flavobacteriales</taxon>
        <taxon>Flavobacteriaceae</taxon>
        <taxon>Maribacter</taxon>
    </lineage>
</organism>
<dbReference type="EMBL" id="CP022957">
    <property type="protein sequence ID" value="ASV29486.1"/>
    <property type="molecule type" value="Genomic_DNA"/>
</dbReference>
<evidence type="ECO:0000259" key="2">
    <source>
        <dbReference type="Pfam" id="PF04892"/>
    </source>
</evidence>
<gene>
    <name evidence="3" type="ORF">CJ263_04180</name>
</gene>
<evidence type="ECO:0000256" key="1">
    <source>
        <dbReference type="SAM" id="Phobius"/>
    </source>
</evidence>
<feature type="transmembrane region" description="Helical" evidence="1">
    <location>
        <begin position="5"/>
        <end position="24"/>
    </location>
</feature>
<feature type="domain" description="VanZ-like" evidence="2">
    <location>
        <begin position="14"/>
        <end position="122"/>
    </location>
</feature>
<protein>
    <recommendedName>
        <fullName evidence="2">VanZ-like domain-containing protein</fullName>
    </recommendedName>
</protein>
<feature type="transmembrane region" description="Helical" evidence="1">
    <location>
        <begin position="74"/>
        <end position="92"/>
    </location>
</feature>
<dbReference type="KEGG" id="marb:CJ263_04180"/>
<proteinExistence type="predicted"/>
<dbReference type="NCBIfam" id="NF037970">
    <property type="entry name" value="vanZ_1"/>
    <property type="match status" value="1"/>
</dbReference>
<dbReference type="PANTHER" id="PTHR28008:SF1">
    <property type="entry name" value="DOMAIN PROTEIN, PUTATIVE (AFU_ORTHOLOGUE AFUA_3G10980)-RELATED"/>
    <property type="match status" value="1"/>
</dbReference>
<evidence type="ECO:0000313" key="3">
    <source>
        <dbReference type="EMBL" id="ASV29486.1"/>
    </source>
</evidence>
<keyword evidence="1" id="KW-1133">Transmembrane helix</keyword>
<accession>A0A223V2I9</accession>
<reference evidence="3 4" key="1">
    <citation type="submission" date="2017-08" db="EMBL/GenBank/DDBJ databases">
        <title>The complete genome sequence of Maribacter sp. B1, isolated from deep-sea sediment.</title>
        <authorList>
            <person name="Wu Y.-H."/>
            <person name="Cheng H."/>
            <person name="Xu X.-W."/>
        </authorList>
    </citation>
    <scope>NUCLEOTIDE SEQUENCE [LARGE SCALE GENOMIC DNA]</scope>
    <source>
        <strain evidence="3 4">B1</strain>
    </source>
</reference>
<sequence length="132" mass="15224">MLKGLLYKILFISWIVFVTFSSLFSFKGVQMGSFAFNVPHVDKLVHFIFYFIMVILGFLALRNDFKHRFSLKRTLLWIVLFSIIYGIIIEVLQYTITVDRQGDILDALANSLGAFMGLLLVKSTKYRDGSLK</sequence>
<dbReference type="AlphaFoldDB" id="A0A223V2I9"/>